<dbReference type="GO" id="GO:0004869">
    <property type="term" value="F:cysteine-type endopeptidase inhibitor activity"/>
    <property type="evidence" value="ECO:0007669"/>
    <property type="project" value="UniProtKB-KW"/>
</dbReference>
<keyword evidence="1" id="KW-0646">Protease inhibitor</keyword>
<evidence type="ECO:0000313" key="4">
    <source>
        <dbReference type="EMBL" id="AYF73995.1"/>
    </source>
</evidence>
<dbReference type="AlphaFoldDB" id="A0A386ZBJ9"/>
<dbReference type="Proteomes" id="UP000267164">
    <property type="component" value="Chromosome"/>
</dbReference>
<feature type="domain" description="Proteinase inhibitor I42 chagasin" evidence="3">
    <location>
        <begin position="74"/>
        <end position="161"/>
    </location>
</feature>
<dbReference type="PROSITE" id="PS51257">
    <property type="entry name" value="PROKAR_LIPOPROTEIN"/>
    <property type="match status" value="1"/>
</dbReference>
<organism evidence="4 5">
    <name type="scientific">Nocardia yunnanensis</name>
    <dbReference type="NCBI Taxonomy" id="2382165"/>
    <lineage>
        <taxon>Bacteria</taxon>
        <taxon>Bacillati</taxon>
        <taxon>Actinomycetota</taxon>
        <taxon>Actinomycetes</taxon>
        <taxon>Mycobacteriales</taxon>
        <taxon>Nocardiaceae</taxon>
        <taxon>Nocardia</taxon>
    </lineage>
</organism>
<gene>
    <name evidence="4" type="ORF">D7D52_09100</name>
</gene>
<dbReference type="PANTHER" id="PTHR36530">
    <property type="entry name" value="INHIBITOR OF CYSTEINE PEPTIDASE"/>
    <property type="match status" value="1"/>
</dbReference>
<evidence type="ECO:0000256" key="1">
    <source>
        <dbReference type="ARBA" id="ARBA00022690"/>
    </source>
</evidence>
<proteinExistence type="predicted"/>
<dbReference type="Pfam" id="PF09394">
    <property type="entry name" value="Inhibitor_I42"/>
    <property type="match status" value="1"/>
</dbReference>
<evidence type="ECO:0000256" key="2">
    <source>
        <dbReference type="ARBA" id="ARBA00022704"/>
    </source>
</evidence>
<dbReference type="InterPro" id="IPR018990">
    <property type="entry name" value="Prot_inh_I42_chagasin"/>
</dbReference>
<dbReference type="InterPro" id="IPR036331">
    <property type="entry name" value="Chagasin-like_sf"/>
</dbReference>
<dbReference type="KEGG" id="nyu:D7D52_09100"/>
<dbReference type="Gene3D" id="2.60.40.2020">
    <property type="match status" value="1"/>
</dbReference>
<dbReference type="EMBL" id="CP032568">
    <property type="protein sequence ID" value="AYF73995.1"/>
    <property type="molecule type" value="Genomic_DNA"/>
</dbReference>
<dbReference type="OrthoDB" id="4550788at2"/>
<name>A0A386ZBJ9_9NOCA</name>
<dbReference type="PANTHER" id="PTHR36530:SF1">
    <property type="entry name" value="AMOEBIASIN-1"/>
    <property type="match status" value="1"/>
</dbReference>
<evidence type="ECO:0000259" key="3">
    <source>
        <dbReference type="Pfam" id="PF09394"/>
    </source>
</evidence>
<keyword evidence="5" id="KW-1185">Reference proteome</keyword>
<keyword evidence="2" id="KW-0789">Thiol protease inhibitor</keyword>
<dbReference type="SUPFAM" id="SSF141066">
    <property type="entry name" value="ICP-like"/>
    <property type="match status" value="1"/>
</dbReference>
<dbReference type="InterPro" id="IPR052781">
    <property type="entry name" value="Cys_protease_inhibitor_I42"/>
</dbReference>
<sequence length="165" mass="17038">MSRPPSEGVSVRLPLLVLLAGITVTACGHANPNEAQPLSATSVAVTTAVQATSGDHPALTVGADSDGQDLQLVAGQGLIVTLEANPTTGYAWVLGTLDQAVVKQNGSPEYQQDPNPDGMVGVGGKSVSNFVAVGPGVTQLVLEYKRAWEQGIEPAKRFTLNLTVH</sequence>
<reference evidence="4 5" key="1">
    <citation type="submission" date="2018-09" db="EMBL/GenBank/DDBJ databases">
        <title>Nocardia yunnanensis sp. nov., an actinomycete isolated from a soil sample.</title>
        <authorList>
            <person name="Zhang J."/>
        </authorList>
    </citation>
    <scope>NUCLEOTIDE SEQUENCE [LARGE SCALE GENOMIC DNA]</scope>
    <source>
        <strain evidence="4 5">CFHS0054</strain>
    </source>
</reference>
<evidence type="ECO:0000313" key="5">
    <source>
        <dbReference type="Proteomes" id="UP000267164"/>
    </source>
</evidence>
<accession>A0A386ZBJ9</accession>
<protein>
    <recommendedName>
        <fullName evidence="3">Proteinase inhibitor I42 chagasin domain-containing protein</fullName>
    </recommendedName>
</protein>